<reference evidence="1 2" key="1">
    <citation type="journal article" date="2024" name="Commun. Biol.">
        <title>Comparative genomic analysis of thermophilic fungi reveals convergent evolutionary adaptations and gene losses.</title>
        <authorList>
            <person name="Steindorff A.S."/>
            <person name="Aguilar-Pontes M.V."/>
            <person name="Robinson A.J."/>
            <person name="Andreopoulos B."/>
            <person name="LaButti K."/>
            <person name="Kuo A."/>
            <person name="Mondo S."/>
            <person name="Riley R."/>
            <person name="Otillar R."/>
            <person name="Haridas S."/>
            <person name="Lipzen A."/>
            <person name="Grimwood J."/>
            <person name="Schmutz J."/>
            <person name="Clum A."/>
            <person name="Reid I.D."/>
            <person name="Moisan M.C."/>
            <person name="Butler G."/>
            <person name="Nguyen T.T.M."/>
            <person name="Dewar K."/>
            <person name="Conant G."/>
            <person name="Drula E."/>
            <person name="Henrissat B."/>
            <person name="Hansel C."/>
            <person name="Singer S."/>
            <person name="Hutchinson M.I."/>
            <person name="de Vries R.P."/>
            <person name="Natvig D.O."/>
            <person name="Powell A.J."/>
            <person name="Tsang A."/>
            <person name="Grigoriev I.V."/>
        </authorList>
    </citation>
    <scope>NUCLEOTIDE SEQUENCE [LARGE SCALE GENOMIC DNA]</scope>
    <source>
        <strain evidence="1 2">CBS 494.80</strain>
    </source>
</reference>
<evidence type="ECO:0000313" key="1">
    <source>
        <dbReference type="EMBL" id="KAL2070116.1"/>
    </source>
</evidence>
<sequence>MQLSSLGEKTESLQDRASAHHIVDGTYHAAGRRCEHGLGDTCLSDVLIMRPAVMLRWEGRREMCAGACVWTCFYVRKRRFGRAAQTKKHPQVLPEVCQGKEDTHMVSVELNPASSCSRSMSLV</sequence>
<evidence type="ECO:0000313" key="2">
    <source>
        <dbReference type="Proteomes" id="UP001595075"/>
    </source>
</evidence>
<dbReference type="EMBL" id="JAZHXI010000007">
    <property type="protein sequence ID" value="KAL2070116.1"/>
    <property type="molecule type" value="Genomic_DNA"/>
</dbReference>
<organism evidence="1 2">
    <name type="scientific">Oculimacula yallundae</name>
    <dbReference type="NCBI Taxonomy" id="86028"/>
    <lineage>
        <taxon>Eukaryota</taxon>
        <taxon>Fungi</taxon>
        <taxon>Dikarya</taxon>
        <taxon>Ascomycota</taxon>
        <taxon>Pezizomycotina</taxon>
        <taxon>Leotiomycetes</taxon>
        <taxon>Helotiales</taxon>
        <taxon>Ploettnerulaceae</taxon>
        <taxon>Oculimacula</taxon>
    </lineage>
</organism>
<name>A0ABR4CKU6_9HELO</name>
<keyword evidence="2" id="KW-1185">Reference proteome</keyword>
<comment type="caution">
    <text evidence="1">The sequence shown here is derived from an EMBL/GenBank/DDBJ whole genome shotgun (WGS) entry which is preliminary data.</text>
</comment>
<dbReference type="Proteomes" id="UP001595075">
    <property type="component" value="Unassembled WGS sequence"/>
</dbReference>
<protein>
    <submittedName>
        <fullName evidence="1">Uncharacterized protein</fullName>
    </submittedName>
</protein>
<accession>A0ABR4CKU6</accession>
<proteinExistence type="predicted"/>
<gene>
    <name evidence="1" type="ORF">VTL71DRAFT_14796</name>
</gene>